<proteinExistence type="predicted"/>
<reference evidence="1" key="1">
    <citation type="submission" date="2021-06" db="EMBL/GenBank/DDBJ databases">
        <authorList>
            <person name="Ellington A.J."/>
            <person name="Bryan N.C."/>
            <person name="Christner B.C."/>
            <person name="Reisch C.R."/>
        </authorList>
    </citation>
    <scope>NUCLEOTIDE SEQUENCE</scope>
    <source>
        <strain evidence="1">L6-1</strain>
    </source>
</reference>
<sequence>MVTARTFPFSPRSATALRVGDLVPVQGESGWWSCLQVLELQPRVRVNLVVGVLDWRADGPPTPETVSGVAPLERAATRIEVFTEGGLEVVGSVPPSDAGQEPWFGPAYIGKRTHVWGWMATIRLARGYADTGVLPYRSSGPAGEGDPTVSTPGGR</sequence>
<dbReference type="Proteomes" id="UP000681794">
    <property type="component" value="Chromosome"/>
</dbReference>
<accession>A0ACD1E2Z0</accession>
<evidence type="ECO:0000313" key="1">
    <source>
        <dbReference type="EMBL" id="QWS33255.1"/>
    </source>
</evidence>
<keyword evidence="2" id="KW-1185">Reference proteome</keyword>
<evidence type="ECO:0000313" key="2">
    <source>
        <dbReference type="Proteomes" id="UP000681794"/>
    </source>
</evidence>
<protein>
    <submittedName>
        <fullName evidence="1">Uncharacterized protein</fullName>
    </submittedName>
</protein>
<gene>
    <name evidence="1" type="ORF">KM842_13575</name>
</gene>
<organism evidence="1 2">
    <name type="scientific">Curtobacterium aetherium</name>
    <dbReference type="NCBI Taxonomy" id="2841594"/>
    <lineage>
        <taxon>Bacteria</taxon>
        <taxon>Bacillati</taxon>
        <taxon>Actinomycetota</taxon>
        <taxon>Actinomycetes</taxon>
        <taxon>Micrococcales</taxon>
        <taxon>Microbacteriaceae</taxon>
        <taxon>Curtobacterium</taxon>
    </lineage>
</organism>
<dbReference type="EMBL" id="CP076544">
    <property type="protein sequence ID" value="QWS33255.1"/>
    <property type="molecule type" value="Genomic_DNA"/>
</dbReference>
<name>A0ACD1E2Z0_9MICO</name>